<dbReference type="PANTHER" id="PTHR43775:SF51">
    <property type="entry name" value="INACTIVE PHENOLPHTHIOCEROL SYNTHESIS POLYKETIDE SYNTHASE TYPE I PKS1-RELATED"/>
    <property type="match status" value="1"/>
</dbReference>
<feature type="domain" description="Ketosynthase family 3 (KS3)" evidence="8">
    <location>
        <begin position="18"/>
        <end position="440"/>
    </location>
</feature>
<dbReference type="GO" id="GO:0004312">
    <property type="term" value="F:fatty acid synthase activity"/>
    <property type="evidence" value="ECO:0007669"/>
    <property type="project" value="TreeGrafter"/>
</dbReference>
<evidence type="ECO:0000259" key="8">
    <source>
        <dbReference type="PROSITE" id="PS52004"/>
    </source>
</evidence>
<dbReference type="InterPro" id="IPR006162">
    <property type="entry name" value="Ppantetheine_attach_site"/>
</dbReference>
<sequence>MTHSETTENFDSNSNLNFYDIAVVGLSGRFPGATSMAAFWANLCNGVESITHFSDQELEAAGVNPALLKRPDYVKAGAAPDDIDLFDAGFFGFYPKEAEILNPQNRLFLECAWEVLEIVGYIPETYSGRIGVYAGAGLNGYLTALQATADLDSFQVMIGNEKDFLATQVAYKLNLTGPGISVQTACSTSLVAVHLACQSLLNRECDMALAGGVTINAAYNQGYLYVEGGIMSPDGHCRTFDAKAQGTVGGSGVGIVALKRLTDAVADGDTVLAVIKGTAVNNDGAAKVGFTAPGLDGQANVITDALTMAEVEPETISYIEAHGTGTALGDPIEIAALTHAFRATTAKTGFCKIGSVKSNIGHLDAAAGVTGLIKTVLALHHQVLPPTLHFEQANPKIDFANSPFVVNTALTGWQTHGQPRRAGVSSFGIGGTNAHAILEEAPVVPVASSPSRPWQLLILSARTSTALETMTGNLQHHLQHHSELNLADVAYTLQVGRKRFDHSRLLVCQTLDDTIAVLETRPPDRMLTTSQEMRFRPVVFMFSGQGAQYPDMGRELYQREPIFRDTVDKYAAYLEPHLGLDIREMIYPDGAQRGEAAQQLSQTSYTQPALFMIEYALAQLWRSWGIEPQAMIGHSIGEYVAACLAGVLSPEDALILVAARGRLMQEQPRGDMLAVPLTEEAIQPFLDASLSVAAINGPTQCVVSGPADAMTQLESRLSEQGIEGTRLQTSHAFHSEMMTPMLESFRATVASVTLNPPQIPYLSNLTGTWMTPGQATDPTYWAQHVRQTVRFADGLDELVKEPEWILLEVGPGTTLRTLAQQYPGRETGQTVLASLPHARDSRPAMQAMLQTLGQLWCHGAAVDWNGFYAAEARRRVVLPTYPFERQRYWIDSQPMAQAPQLEQKLPLSEWFSIPSWKRSKPLELLPQAGSPQHWLVFVDACGLGTQLVQRLQQRGQTVITVTAGDEFGQHDAFTYTLNPSEKGDYQALFRALQTGETQPNTIAYLWGVTPAAEVVEGTPDFYSVLFLAQALGERYLTDPIRMAVIANQSQAVTGEEPLVPEKSTLIGPCRVIPQEYPHITCRHIDIVLQKAQNHGTEWLVDQLLTELVTDAPDPVIAYRGQHRWAQTFEPVELGQRDSALRPQGVYLITGGLSDTGLVLAHYLAQTAQAKLVLTDTMPFPDRVEWPGWLETAVAEDETRHKVEQLQAMEALGAEVIVLQADETELTQMQEAVEHARQRFGPLNGVIHIAASRGGGLMQLKSPEQAHQILAPRVIGTQILTTVLHDTPLDFLALFGSQVSVTGGFGLIDECAANAFLDAYAHSHGPQCPFPVVAIDWASWHWDQHFEQLAAGVPQLQEGIKLLRETYGITPDEAGEAFERILSSGQPQIIVSTQDLQTAIEQQNAVTSTNVSGQLDTVQPAAPLDRDFAAPINETEQRVAAVWQDTFGIEPIGRDDNFFDLGGHSLLAIQLISRLRDALHLDDLPLSSLFESPTVAELAAITTARQEGSDATDTIAALLEEIEGLSDEEIEAALAEEMEDDT</sequence>
<dbReference type="PANTHER" id="PTHR43775">
    <property type="entry name" value="FATTY ACID SYNTHASE"/>
    <property type="match status" value="1"/>
</dbReference>
<dbReference type="InterPro" id="IPR029058">
    <property type="entry name" value="AB_hydrolase_fold"/>
</dbReference>
<dbReference type="FunFam" id="1.10.1200.10:FF:000016">
    <property type="entry name" value="Non-ribosomal peptide synthase"/>
    <property type="match status" value="1"/>
</dbReference>
<dbReference type="Gene3D" id="3.30.70.250">
    <property type="entry name" value="Malonyl-CoA ACP transacylase, ACP-binding"/>
    <property type="match status" value="1"/>
</dbReference>
<accession>W4LZ94</accession>
<dbReference type="FunFam" id="3.40.47.10:FF:000042">
    <property type="entry name" value="Polyketide synthase Pks13"/>
    <property type="match status" value="1"/>
</dbReference>
<dbReference type="InterPro" id="IPR049490">
    <property type="entry name" value="C883_1060-like_KR_N"/>
</dbReference>
<evidence type="ECO:0000256" key="4">
    <source>
        <dbReference type="ARBA" id="ARBA00022832"/>
    </source>
</evidence>
<dbReference type="SMART" id="SM00822">
    <property type="entry name" value="PKS_KR"/>
    <property type="match status" value="1"/>
</dbReference>
<dbReference type="SUPFAM" id="SSF55048">
    <property type="entry name" value="Probable ACP-binding domain of malonyl-CoA ACP transacylase"/>
    <property type="match status" value="1"/>
</dbReference>
<keyword evidence="10" id="KW-1185">Reference proteome</keyword>
<dbReference type="InterPro" id="IPR014030">
    <property type="entry name" value="Ketoacyl_synth_N"/>
</dbReference>
<dbReference type="GO" id="GO:0044550">
    <property type="term" value="P:secondary metabolite biosynthetic process"/>
    <property type="evidence" value="ECO:0007669"/>
    <property type="project" value="UniProtKB-ARBA"/>
</dbReference>
<dbReference type="InterPro" id="IPR050091">
    <property type="entry name" value="PKS_NRPS_Biosynth_Enz"/>
</dbReference>
<dbReference type="InterPro" id="IPR020841">
    <property type="entry name" value="PKS_Beta-ketoAc_synthase_dom"/>
</dbReference>
<dbReference type="SUPFAM" id="SSF51735">
    <property type="entry name" value="NAD(P)-binding Rossmann-fold domains"/>
    <property type="match status" value="2"/>
</dbReference>
<dbReference type="HOGENOM" id="CLU_000022_35_4_7"/>
<name>W4LZ94_ENTF1</name>
<proteinExistence type="predicted"/>
<dbReference type="FunFam" id="3.40.366.10:FF:000002">
    <property type="entry name" value="Probable polyketide synthase 2"/>
    <property type="match status" value="1"/>
</dbReference>
<dbReference type="InterPro" id="IPR016036">
    <property type="entry name" value="Malonyl_transacylase_ACP-bd"/>
</dbReference>
<gene>
    <name evidence="9" type="ORF">ETSY1_00115</name>
</gene>
<comment type="caution">
    <text evidence="9">The sequence shown here is derived from an EMBL/GenBank/DDBJ whole genome shotgun (WGS) entry which is preliminary data.</text>
</comment>
<dbReference type="InterPro" id="IPR057326">
    <property type="entry name" value="KR_dom"/>
</dbReference>
<organism evidence="9 10">
    <name type="scientific">Entotheonella factor</name>
    <dbReference type="NCBI Taxonomy" id="1429438"/>
    <lineage>
        <taxon>Bacteria</taxon>
        <taxon>Pseudomonadati</taxon>
        <taxon>Nitrospinota/Tectimicrobiota group</taxon>
        <taxon>Candidatus Tectimicrobiota</taxon>
        <taxon>Candidatus Entotheonellia</taxon>
        <taxon>Candidatus Entotheonellales</taxon>
        <taxon>Candidatus Entotheonellaceae</taxon>
        <taxon>Candidatus Entotheonella</taxon>
    </lineage>
</organism>
<dbReference type="CDD" id="cd08953">
    <property type="entry name" value="KR_2_SDR_x"/>
    <property type="match status" value="1"/>
</dbReference>
<dbReference type="InterPro" id="IPR013968">
    <property type="entry name" value="PKS_KR"/>
</dbReference>
<keyword evidence="4" id="KW-0276">Fatty acid metabolism</keyword>
<dbReference type="SMART" id="SM00825">
    <property type="entry name" value="PKS_KS"/>
    <property type="match status" value="1"/>
</dbReference>
<evidence type="ECO:0000313" key="9">
    <source>
        <dbReference type="EMBL" id="ETX03399.1"/>
    </source>
</evidence>
<dbReference type="InterPro" id="IPR016039">
    <property type="entry name" value="Thiolase-like"/>
</dbReference>
<dbReference type="Pfam" id="PF02801">
    <property type="entry name" value="Ketoacyl-synt_C"/>
    <property type="match status" value="1"/>
</dbReference>
<keyword evidence="6" id="KW-0511">Multifunctional enzyme</keyword>
<dbReference type="SUPFAM" id="SSF52151">
    <property type="entry name" value="FabD/lysophospholipase-like"/>
    <property type="match status" value="1"/>
</dbReference>
<dbReference type="Gene3D" id="3.40.50.720">
    <property type="entry name" value="NAD(P)-binding Rossmann-like Domain"/>
    <property type="match status" value="1"/>
</dbReference>
<reference evidence="9 10" key="1">
    <citation type="journal article" date="2014" name="Nature">
        <title>An environmental bacterial taxon with a large and distinct metabolic repertoire.</title>
        <authorList>
            <person name="Wilson M.C."/>
            <person name="Mori T."/>
            <person name="Ruckert C."/>
            <person name="Uria A.R."/>
            <person name="Helf M.J."/>
            <person name="Takada K."/>
            <person name="Gernert C."/>
            <person name="Steffens U.A."/>
            <person name="Heycke N."/>
            <person name="Schmitt S."/>
            <person name="Rinke C."/>
            <person name="Helfrich E.J."/>
            <person name="Brachmann A.O."/>
            <person name="Gurgui C."/>
            <person name="Wakimoto T."/>
            <person name="Kracht M."/>
            <person name="Crusemann M."/>
            <person name="Hentschel U."/>
            <person name="Abe I."/>
            <person name="Matsunaga S."/>
            <person name="Kalinowski J."/>
            <person name="Takeyama H."/>
            <person name="Piel J."/>
        </authorList>
    </citation>
    <scope>NUCLEOTIDE SEQUENCE [LARGE SCALE GENOMIC DNA]</scope>
    <source>
        <strain evidence="10">TSY1</strain>
    </source>
</reference>
<dbReference type="SMART" id="SM00827">
    <property type="entry name" value="PKS_AT"/>
    <property type="match status" value="1"/>
</dbReference>
<keyword evidence="2" id="KW-0597">Phosphoprotein</keyword>
<dbReference type="Pfam" id="PF21394">
    <property type="entry name" value="Beta-ketacyl_N"/>
    <property type="match status" value="1"/>
</dbReference>
<evidence type="ECO:0000256" key="1">
    <source>
        <dbReference type="ARBA" id="ARBA00022450"/>
    </source>
</evidence>
<dbReference type="SUPFAM" id="SSF53901">
    <property type="entry name" value="Thiolase-like"/>
    <property type="match status" value="1"/>
</dbReference>
<dbReference type="PROSITE" id="PS00012">
    <property type="entry name" value="PHOSPHOPANTETHEINE"/>
    <property type="match status" value="1"/>
</dbReference>
<dbReference type="InterPro" id="IPR036736">
    <property type="entry name" value="ACP-like_sf"/>
</dbReference>
<dbReference type="Pfam" id="PF00550">
    <property type="entry name" value="PP-binding"/>
    <property type="match status" value="1"/>
</dbReference>
<dbReference type="CDD" id="cd00833">
    <property type="entry name" value="PKS"/>
    <property type="match status" value="1"/>
</dbReference>
<dbReference type="GO" id="GO:0006633">
    <property type="term" value="P:fatty acid biosynthetic process"/>
    <property type="evidence" value="ECO:0007669"/>
    <property type="project" value="TreeGrafter"/>
</dbReference>
<dbReference type="Gene3D" id="3.40.366.10">
    <property type="entry name" value="Malonyl-Coenzyme A Acyl Carrier Protein, domain 2"/>
    <property type="match status" value="1"/>
</dbReference>
<keyword evidence="3" id="KW-0808">Transferase</keyword>
<dbReference type="InterPro" id="IPR014031">
    <property type="entry name" value="Ketoacyl_synth_C"/>
</dbReference>
<evidence type="ECO:0000256" key="3">
    <source>
        <dbReference type="ARBA" id="ARBA00022679"/>
    </source>
</evidence>
<dbReference type="PROSITE" id="PS52004">
    <property type="entry name" value="KS3_2"/>
    <property type="match status" value="1"/>
</dbReference>
<dbReference type="EMBL" id="AZHW01000051">
    <property type="protein sequence ID" value="ETX03399.1"/>
    <property type="molecule type" value="Genomic_DNA"/>
</dbReference>
<dbReference type="InterPro" id="IPR001227">
    <property type="entry name" value="Ac_transferase_dom_sf"/>
</dbReference>
<dbReference type="SUPFAM" id="SSF47336">
    <property type="entry name" value="ACP-like"/>
    <property type="match status" value="1"/>
</dbReference>
<dbReference type="InterPro" id="IPR014043">
    <property type="entry name" value="Acyl_transferase_dom"/>
</dbReference>
<dbReference type="PROSITE" id="PS50075">
    <property type="entry name" value="CARRIER"/>
    <property type="match status" value="1"/>
</dbReference>
<dbReference type="Proteomes" id="UP000019141">
    <property type="component" value="Unassembled WGS sequence"/>
</dbReference>
<keyword evidence="1" id="KW-0596">Phosphopantetheine</keyword>
<evidence type="ECO:0000259" key="7">
    <source>
        <dbReference type="PROSITE" id="PS50075"/>
    </source>
</evidence>
<dbReference type="Pfam" id="PF00698">
    <property type="entry name" value="Acyl_transf_1"/>
    <property type="match status" value="1"/>
</dbReference>
<dbReference type="InterPro" id="IPR036291">
    <property type="entry name" value="NAD(P)-bd_dom_sf"/>
</dbReference>
<dbReference type="Pfam" id="PF08659">
    <property type="entry name" value="KR"/>
    <property type="match status" value="1"/>
</dbReference>
<dbReference type="SMART" id="SM00823">
    <property type="entry name" value="PKS_PP"/>
    <property type="match status" value="1"/>
</dbReference>
<dbReference type="Gene3D" id="3.30.70.3290">
    <property type="match status" value="1"/>
</dbReference>
<evidence type="ECO:0000313" key="10">
    <source>
        <dbReference type="Proteomes" id="UP000019141"/>
    </source>
</evidence>
<dbReference type="InterPro" id="IPR020806">
    <property type="entry name" value="PKS_PP-bd"/>
</dbReference>
<evidence type="ECO:0000256" key="2">
    <source>
        <dbReference type="ARBA" id="ARBA00022553"/>
    </source>
</evidence>
<dbReference type="Pfam" id="PF22621">
    <property type="entry name" value="CurL-like_PKS_C"/>
    <property type="match status" value="1"/>
</dbReference>
<dbReference type="Gene3D" id="3.40.50.1820">
    <property type="entry name" value="alpha/beta hydrolase"/>
    <property type="match status" value="1"/>
</dbReference>
<dbReference type="Pfam" id="PF00109">
    <property type="entry name" value="ketoacyl-synt"/>
    <property type="match status" value="1"/>
</dbReference>
<dbReference type="PATRIC" id="fig|1429438.4.peg.216"/>
<evidence type="ECO:0000256" key="6">
    <source>
        <dbReference type="ARBA" id="ARBA00023268"/>
    </source>
</evidence>
<dbReference type="GO" id="GO:0031177">
    <property type="term" value="F:phosphopantetheine binding"/>
    <property type="evidence" value="ECO:0007669"/>
    <property type="project" value="InterPro"/>
</dbReference>
<dbReference type="InterPro" id="IPR016035">
    <property type="entry name" value="Acyl_Trfase/lysoPLipase"/>
</dbReference>
<evidence type="ECO:0000256" key="5">
    <source>
        <dbReference type="ARBA" id="ARBA00023098"/>
    </source>
</evidence>
<protein>
    <submittedName>
        <fullName evidence="9">Polyketide synthase</fullName>
    </submittedName>
</protein>
<dbReference type="Gene3D" id="3.40.47.10">
    <property type="match status" value="1"/>
</dbReference>
<feature type="domain" description="Carrier" evidence="7">
    <location>
        <begin position="1429"/>
        <end position="1505"/>
    </location>
</feature>
<dbReference type="InterPro" id="IPR009081">
    <property type="entry name" value="PP-bd_ACP"/>
</dbReference>
<keyword evidence="5" id="KW-0443">Lipid metabolism</keyword>